<evidence type="ECO:0000256" key="1">
    <source>
        <dbReference type="ARBA" id="ARBA00001946"/>
    </source>
</evidence>
<dbReference type="EC" id="3.6.1.1" evidence="2"/>
<organism evidence="6 7">
    <name type="scientific">Mucilaginibacter sabulilitoris</name>
    <dbReference type="NCBI Taxonomy" id="1173583"/>
    <lineage>
        <taxon>Bacteria</taxon>
        <taxon>Pseudomonadati</taxon>
        <taxon>Bacteroidota</taxon>
        <taxon>Sphingobacteriia</taxon>
        <taxon>Sphingobacteriales</taxon>
        <taxon>Sphingobacteriaceae</taxon>
        <taxon>Mucilaginibacter</taxon>
    </lineage>
</organism>
<keyword evidence="7" id="KW-1185">Reference proteome</keyword>
<dbReference type="InterPro" id="IPR008162">
    <property type="entry name" value="Pyrophosphatase"/>
</dbReference>
<evidence type="ECO:0000256" key="3">
    <source>
        <dbReference type="ARBA" id="ARBA00022723"/>
    </source>
</evidence>
<gene>
    <name evidence="6" type="ORF">SNE25_14920</name>
</gene>
<comment type="cofactor">
    <cofactor evidence="1">
        <name>Mg(2+)</name>
        <dbReference type="ChEBI" id="CHEBI:18420"/>
    </cofactor>
</comment>
<accession>A0ABZ0TXL9</accession>
<dbReference type="Gene3D" id="3.90.80.10">
    <property type="entry name" value="Inorganic pyrophosphatase"/>
    <property type="match status" value="1"/>
</dbReference>
<evidence type="ECO:0000256" key="5">
    <source>
        <dbReference type="ARBA" id="ARBA00022842"/>
    </source>
</evidence>
<evidence type="ECO:0000313" key="7">
    <source>
        <dbReference type="Proteomes" id="UP001324380"/>
    </source>
</evidence>
<dbReference type="Proteomes" id="UP001324380">
    <property type="component" value="Chromosome"/>
</dbReference>
<dbReference type="RefSeq" id="WP_321565901.1">
    <property type="nucleotide sequence ID" value="NZ_CP139558.1"/>
</dbReference>
<dbReference type="InterPro" id="IPR036649">
    <property type="entry name" value="Pyrophosphatase_sf"/>
</dbReference>
<evidence type="ECO:0000313" key="6">
    <source>
        <dbReference type="EMBL" id="WPU96813.1"/>
    </source>
</evidence>
<dbReference type="SUPFAM" id="SSF50324">
    <property type="entry name" value="Inorganic pyrophosphatase"/>
    <property type="match status" value="1"/>
</dbReference>
<evidence type="ECO:0000256" key="4">
    <source>
        <dbReference type="ARBA" id="ARBA00022801"/>
    </source>
</evidence>
<protein>
    <recommendedName>
        <fullName evidence="2">inorganic diphosphatase</fullName>
        <ecNumber evidence="2">3.6.1.1</ecNumber>
    </recommendedName>
</protein>
<proteinExistence type="predicted"/>
<dbReference type="EMBL" id="CP139558">
    <property type="protein sequence ID" value="WPU96813.1"/>
    <property type="molecule type" value="Genomic_DNA"/>
</dbReference>
<name>A0ABZ0TXL9_9SPHI</name>
<evidence type="ECO:0000256" key="2">
    <source>
        <dbReference type="ARBA" id="ARBA00012146"/>
    </source>
</evidence>
<keyword evidence="3" id="KW-0479">Metal-binding</keyword>
<dbReference type="Pfam" id="PF00719">
    <property type="entry name" value="Pyrophosphatase"/>
    <property type="match status" value="1"/>
</dbReference>
<dbReference type="PANTHER" id="PTHR10286">
    <property type="entry name" value="INORGANIC PYROPHOSPHATASE"/>
    <property type="match status" value="1"/>
</dbReference>
<reference evidence="6 7" key="1">
    <citation type="submission" date="2023-11" db="EMBL/GenBank/DDBJ databases">
        <title>Analysis of the Genomes of Mucilaginibacter gossypii cycad 4 and M. sabulilitoris SNA2: microbes with the potential for plant growth promotion.</title>
        <authorList>
            <person name="Hirsch A.M."/>
            <person name="Humm E."/>
            <person name="Rubbi M."/>
            <person name="Del Vecchio G."/>
            <person name="Ha S.M."/>
            <person name="Pellegrini M."/>
            <person name="Gunsalus R.P."/>
        </authorList>
    </citation>
    <scope>NUCLEOTIDE SEQUENCE [LARGE SCALE GENOMIC DNA]</scope>
    <source>
        <strain evidence="6 7">SNA2</strain>
    </source>
</reference>
<dbReference type="PROSITE" id="PS00387">
    <property type="entry name" value="PPASE"/>
    <property type="match status" value="1"/>
</dbReference>
<keyword evidence="4" id="KW-0378">Hydrolase</keyword>
<keyword evidence="5" id="KW-0460">Magnesium</keyword>
<sequence length="156" mass="17577">MKPISIVIETPKGSGHKYNYQPDQKNFKLKKLLPAGMVFPYDFGFIPDTRGEDGDPLDVMVISEIATFPGCCMDCRIIGAFKVLQTAPDGKTIRNDRFFAIPEVSVMFKDVTDIKDLPHALLDQLEHFFKNYITQEGKLLEVTERIGAAAARKMIH</sequence>